<feature type="region of interest" description="Disordered" evidence="2">
    <location>
        <begin position="424"/>
        <end position="469"/>
    </location>
</feature>
<keyword evidence="5" id="KW-1185">Reference proteome</keyword>
<dbReference type="SMART" id="SM00507">
    <property type="entry name" value="HNHc"/>
    <property type="match status" value="1"/>
</dbReference>
<feature type="compositionally biased region" description="Low complexity" evidence="2">
    <location>
        <begin position="388"/>
        <end position="402"/>
    </location>
</feature>
<evidence type="ECO:0000259" key="3">
    <source>
        <dbReference type="SMART" id="SM00507"/>
    </source>
</evidence>
<evidence type="ECO:0000256" key="2">
    <source>
        <dbReference type="SAM" id="MobiDB-lite"/>
    </source>
</evidence>
<dbReference type="Gene3D" id="1.10.30.50">
    <property type="match status" value="1"/>
</dbReference>
<dbReference type="Pfam" id="PF01844">
    <property type="entry name" value="HNH"/>
    <property type="match status" value="1"/>
</dbReference>
<gene>
    <name evidence="4" type="ORF">GCM10009789_28910</name>
</gene>
<dbReference type="InterPro" id="IPR003615">
    <property type="entry name" value="HNH_nuc"/>
</dbReference>
<accession>A0ABP4P5Z4</accession>
<organism evidence="4 5">
    <name type="scientific">Kribbella sancticallisti</name>
    <dbReference type="NCBI Taxonomy" id="460087"/>
    <lineage>
        <taxon>Bacteria</taxon>
        <taxon>Bacillati</taxon>
        <taxon>Actinomycetota</taxon>
        <taxon>Actinomycetes</taxon>
        <taxon>Propionibacteriales</taxon>
        <taxon>Kribbellaceae</taxon>
        <taxon>Kribbella</taxon>
    </lineage>
</organism>
<name>A0ABP4P5Z4_9ACTN</name>
<feature type="region of interest" description="Disordered" evidence="2">
    <location>
        <begin position="376"/>
        <end position="412"/>
    </location>
</feature>
<dbReference type="Proteomes" id="UP001500393">
    <property type="component" value="Unassembled WGS sequence"/>
</dbReference>
<protein>
    <submittedName>
        <fullName evidence="4">HNH endonuclease signature motif containing protein</fullName>
    </submittedName>
</protein>
<comment type="similarity">
    <text evidence="1">Belongs to the Rv1128c/1148c/1588c/1702c/1945/3466 family.</text>
</comment>
<feature type="compositionally biased region" description="Polar residues" evidence="2">
    <location>
        <begin position="460"/>
        <end position="469"/>
    </location>
</feature>
<dbReference type="EMBL" id="BAAAOS010000019">
    <property type="protein sequence ID" value="GAA1573690.1"/>
    <property type="molecule type" value="Genomic_DNA"/>
</dbReference>
<proteinExistence type="inferred from homology"/>
<evidence type="ECO:0000256" key="1">
    <source>
        <dbReference type="ARBA" id="ARBA00023450"/>
    </source>
</evidence>
<sequence length="469" mass="50694">MWSMSGSEQLAALDAAQSTIAALQTYSLQLIAELERSGYAQELGARDTARLLTFRYRLDPREARRDLRLATTLAKYPAVSAALPDPLNDDQPALLHPAQAQAIVSALEKVPDTVSAEDLAVAEEQMVKAAQHLSPADLRRLGKKVRDTLDADGPEPLEDQAARREKLWLKNADHGVEFGGYLANANAELLHTLIDAAAKPHKTVDGERDPRSRDKRQADALVVLLQLAAGSNGVPGRPQVVVTIDYNDLRGATTHATGELIYGDGLSAAAVRRMACDAGILPIVLGSDSQPLDVGREERFVTSAIRRALIKRDGGCVVCKAPPSHCHAHHIVPWFEGGPTSLDNLVLVCSLDHTDIHAGHRTIHIINGTVHVSRPSWATPGPPTRLNLSPTHPSSPTPLHLPALRPASSDPTWITPAEAATLNPWGNHHLTPTRPHRQHPRTTNPLVPWTTDLRPPPNTPKQQLASPGP</sequence>
<dbReference type="Pfam" id="PF02720">
    <property type="entry name" value="DUF222"/>
    <property type="match status" value="1"/>
</dbReference>
<feature type="domain" description="HNH nuclease" evidence="3">
    <location>
        <begin position="304"/>
        <end position="354"/>
    </location>
</feature>
<keyword evidence="4" id="KW-0378">Hydrolase</keyword>
<dbReference type="InterPro" id="IPR003870">
    <property type="entry name" value="DUF222"/>
</dbReference>
<evidence type="ECO:0000313" key="5">
    <source>
        <dbReference type="Proteomes" id="UP001500393"/>
    </source>
</evidence>
<comment type="caution">
    <text evidence="4">The sequence shown here is derived from an EMBL/GenBank/DDBJ whole genome shotgun (WGS) entry which is preliminary data.</text>
</comment>
<reference evidence="5" key="1">
    <citation type="journal article" date="2019" name="Int. J. Syst. Evol. Microbiol.">
        <title>The Global Catalogue of Microorganisms (GCM) 10K type strain sequencing project: providing services to taxonomists for standard genome sequencing and annotation.</title>
        <authorList>
            <consortium name="The Broad Institute Genomics Platform"/>
            <consortium name="The Broad Institute Genome Sequencing Center for Infectious Disease"/>
            <person name="Wu L."/>
            <person name="Ma J."/>
        </authorList>
    </citation>
    <scope>NUCLEOTIDE SEQUENCE [LARGE SCALE GENOMIC DNA]</scope>
    <source>
        <strain evidence="5">JCM 14969</strain>
    </source>
</reference>
<dbReference type="GO" id="GO:0004519">
    <property type="term" value="F:endonuclease activity"/>
    <property type="evidence" value="ECO:0007669"/>
    <property type="project" value="UniProtKB-KW"/>
</dbReference>
<dbReference type="CDD" id="cd00085">
    <property type="entry name" value="HNHc"/>
    <property type="match status" value="1"/>
</dbReference>
<keyword evidence="4" id="KW-0255">Endonuclease</keyword>
<dbReference type="InterPro" id="IPR002711">
    <property type="entry name" value="HNH"/>
</dbReference>
<keyword evidence="4" id="KW-0540">Nuclease</keyword>
<evidence type="ECO:0000313" key="4">
    <source>
        <dbReference type="EMBL" id="GAA1573690.1"/>
    </source>
</evidence>